<evidence type="ECO:0000259" key="3">
    <source>
        <dbReference type="PROSITE" id="PS50882"/>
    </source>
</evidence>
<dbReference type="InterPro" id="IPR045168">
    <property type="entry name" value="YTH_prot"/>
</dbReference>
<reference evidence="4 5" key="1">
    <citation type="submission" date="2024-04" db="EMBL/GenBank/DDBJ databases">
        <title>Genome assembly C_amara_ONT_v2.</title>
        <authorList>
            <person name="Yant L."/>
            <person name="Moore C."/>
            <person name="Slenker M."/>
        </authorList>
    </citation>
    <scope>NUCLEOTIDE SEQUENCE [LARGE SCALE GENOMIC DNA]</scope>
    <source>
        <tissue evidence="4">Leaf</tissue>
    </source>
</reference>
<accession>A0ABD1A754</accession>
<name>A0ABD1A754_CARAN</name>
<dbReference type="CDD" id="cd21134">
    <property type="entry name" value="YTH"/>
    <property type="match status" value="1"/>
</dbReference>
<evidence type="ECO:0000313" key="4">
    <source>
        <dbReference type="EMBL" id="KAL1202653.1"/>
    </source>
</evidence>
<comment type="caution">
    <text evidence="4">The sequence shown here is derived from an EMBL/GenBank/DDBJ whole genome shotgun (WGS) entry which is preliminary data.</text>
</comment>
<proteinExistence type="inferred from homology"/>
<dbReference type="Gene3D" id="3.10.590.10">
    <property type="entry name" value="ph1033 like domains"/>
    <property type="match status" value="1"/>
</dbReference>
<dbReference type="InterPro" id="IPR007275">
    <property type="entry name" value="YTH_domain"/>
</dbReference>
<dbReference type="EMBL" id="JBANAX010000571">
    <property type="protein sequence ID" value="KAL1202653.1"/>
    <property type="molecule type" value="Genomic_DNA"/>
</dbReference>
<feature type="region of interest" description="Disordered" evidence="2">
    <location>
        <begin position="134"/>
        <end position="189"/>
    </location>
</feature>
<dbReference type="PANTHER" id="PTHR12357">
    <property type="entry name" value="YTH YT521-B HOMOLOGY DOMAIN-CONTAINING"/>
    <property type="match status" value="1"/>
</dbReference>
<feature type="compositionally biased region" description="Polar residues" evidence="2">
    <location>
        <begin position="146"/>
        <end position="155"/>
    </location>
</feature>
<dbReference type="PROSITE" id="PS50882">
    <property type="entry name" value="YTH"/>
    <property type="match status" value="1"/>
</dbReference>
<organism evidence="4 5">
    <name type="scientific">Cardamine amara subsp. amara</name>
    <dbReference type="NCBI Taxonomy" id="228776"/>
    <lineage>
        <taxon>Eukaryota</taxon>
        <taxon>Viridiplantae</taxon>
        <taxon>Streptophyta</taxon>
        <taxon>Embryophyta</taxon>
        <taxon>Tracheophyta</taxon>
        <taxon>Spermatophyta</taxon>
        <taxon>Magnoliopsida</taxon>
        <taxon>eudicotyledons</taxon>
        <taxon>Gunneridae</taxon>
        <taxon>Pentapetalae</taxon>
        <taxon>rosids</taxon>
        <taxon>malvids</taxon>
        <taxon>Brassicales</taxon>
        <taxon>Brassicaceae</taxon>
        <taxon>Cardamineae</taxon>
        <taxon>Cardamine</taxon>
    </lineage>
</organism>
<feature type="region of interest" description="Disordered" evidence="2">
    <location>
        <begin position="212"/>
        <end position="246"/>
    </location>
</feature>
<dbReference type="PANTHER" id="PTHR12357:SF92">
    <property type="entry name" value="YTH DOMAIN-CONTAINING FAMILY PROTEIN"/>
    <property type="match status" value="1"/>
</dbReference>
<dbReference type="Pfam" id="PF04146">
    <property type="entry name" value="YTH"/>
    <property type="match status" value="1"/>
</dbReference>
<dbReference type="AlphaFoldDB" id="A0ABD1A754"/>
<evidence type="ECO:0000256" key="2">
    <source>
        <dbReference type="SAM" id="MobiDB-lite"/>
    </source>
</evidence>
<feature type="domain" description="YTH" evidence="3">
    <location>
        <begin position="287"/>
        <end position="428"/>
    </location>
</feature>
<sequence>MYTEGAPDSVIDQSMYYPAYYCTGYDPSLEWDNHQVIVGVDGSDVQYMGGQNENSPYICYTPSYGYAQSPYNPYNPYIPGASIGVDYSFVGYQQYYSNPPYENAASSPTYLPYVIHPDTVSNSSTDSLVATDLANGRGSRQRNPPKFSTVNSLGRTSEKLRSNTGQNKQTGIPKNVSNPASTHSLQGKIAPVDTVSSSRLLSYGQLDIASNSYKPRPKIYDGRDDNNVNGSPDTSEQNRGTRTRRSRNQLVVKAYTTKAGNADAEGNIVINADQYNIEDFSIDYSSAKFFVIKSYSEDDVHKSIKYGVWSSTLHGNKKLQSAYEDAQRIASEKSHECPIFLFFSVNSSGLFCGVAKIIGPVSFDRNMDFWQQAKWRGSFPVKWHIIKDVPNSYFRHIILHNNENKPVTYSRDTQEVTFPSNSSLRRFQILRTLLLKAEIIDLIILVCVQIMLKQGLGMLKLFKGHAERTSLLDDFMYYENRQRLMQEEKVRLPFRTFRVPFPVPKPDFSDRSKNISKDVVKKTSVTSTETVAVQLKNLDGDEKSNIEEAREDSTVSTLKIGSLTIKPTAGTTFNPTQAKSKLAPSLSSDRKSSDSSEEVTGSLADGIVSVGSLPIKVKGSADPSLKIVEVASNRKPLFSVCSKLTTKLS</sequence>
<comment type="similarity">
    <text evidence="1">Belongs to the YTHDF family.</text>
</comment>
<feature type="compositionally biased region" description="Polar residues" evidence="2">
    <location>
        <begin position="162"/>
        <end position="185"/>
    </location>
</feature>
<gene>
    <name evidence="4" type="ORF">V5N11_018772</name>
</gene>
<dbReference type="GO" id="GO:1990247">
    <property type="term" value="F:N6-methyladenosine-containing RNA reader activity"/>
    <property type="evidence" value="ECO:0007669"/>
    <property type="project" value="UniProtKB-UniRule"/>
</dbReference>
<dbReference type="GO" id="GO:0003729">
    <property type="term" value="F:mRNA binding"/>
    <property type="evidence" value="ECO:0007669"/>
    <property type="project" value="UniProtKB-UniRule"/>
</dbReference>
<feature type="compositionally biased region" description="Polar residues" evidence="2">
    <location>
        <begin position="569"/>
        <end position="579"/>
    </location>
</feature>
<feature type="region of interest" description="Disordered" evidence="2">
    <location>
        <begin position="569"/>
        <end position="598"/>
    </location>
</feature>
<comment type="function">
    <text evidence="1">Specifically recognizes and binds N6-methyladenosine (m6A)-containing RNAs, and regulates mRNA stability. M6A is a modification present at internal sites of mRNAs and some non-coding RNAs and plays a role in mRNA stability and processing.</text>
</comment>
<evidence type="ECO:0000256" key="1">
    <source>
        <dbReference type="RuleBase" id="RU369095"/>
    </source>
</evidence>
<dbReference type="Proteomes" id="UP001558713">
    <property type="component" value="Unassembled WGS sequence"/>
</dbReference>
<evidence type="ECO:0000313" key="5">
    <source>
        <dbReference type="Proteomes" id="UP001558713"/>
    </source>
</evidence>
<keyword evidence="1" id="KW-0694">RNA-binding</keyword>
<keyword evidence="5" id="KW-1185">Reference proteome</keyword>
<protein>
    <recommendedName>
        <fullName evidence="1">YTH domain-containing family protein</fullName>
    </recommendedName>
</protein>
<feature type="compositionally biased region" description="Polar residues" evidence="2">
    <location>
        <begin position="227"/>
        <end position="240"/>
    </location>
</feature>